<proteinExistence type="predicted"/>
<comment type="caution">
    <text evidence="5">The sequence shown here is derived from an EMBL/GenBank/DDBJ whole genome shotgun (WGS) entry which is preliminary data.</text>
</comment>
<dbReference type="EMBL" id="JAUBDH010000003">
    <property type="protein sequence ID" value="MDW0109648.1"/>
    <property type="molecule type" value="Genomic_DNA"/>
</dbReference>
<keyword evidence="6" id="KW-1185">Reference proteome</keyword>
<reference evidence="5 6" key="1">
    <citation type="submission" date="2023-06" db="EMBL/GenBank/DDBJ databases">
        <title>Sporosarcina sp. nov., isolated from Korean traditional fermented seafood 'Jeotgal'.</title>
        <authorList>
            <person name="Yang A.-I."/>
            <person name="Shin N.-R."/>
        </authorList>
    </citation>
    <scope>NUCLEOTIDE SEQUENCE [LARGE SCALE GENOMIC DNA]</scope>
    <source>
        <strain evidence="5 6">KCTC3840</strain>
    </source>
</reference>
<dbReference type="SMART" id="SM01208">
    <property type="entry name" value="G5"/>
    <property type="match status" value="1"/>
</dbReference>
<dbReference type="Proteomes" id="UP001280629">
    <property type="component" value="Unassembled WGS sequence"/>
</dbReference>
<evidence type="ECO:0000313" key="6">
    <source>
        <dbReference type="Proteomes" id="UP001280629"/>
    </source>
</evidence>
<keyword evidence="1 3" id="KW-0732">Signal</keyword>
<dbReference type="Pfam" id="PF07501">
    <property type="entry name" value="G5"/>
    <property type="match status" value="1"/>
</dbReference>
<name>A0ABU4FY48_9BACL</name>
<dbReference type="Gene3D" id="2.20.230.10">
    <property type="entry name" value="Resuscitation-promoting factor rpfb"/>
    <property type="match status" value="1"/>
</dbReference>
<sequence length="500" mass="53667">MGNRSVLTYFIYILGASLLFFCVATAGSAAADTFVFGKRFGDHTYAGPFNLSKQTDQEAEVKLRSELLGMQDKLQADLVYQDTTFQMPTELVEYNPAATVEQAQSESENSLVATVSEDGLRTLLSQELPMLTISDSEIASIAAGISKKLETGIMPQSVTLTDYLESSQPTTEIATSSVAVNGFTRPMLDVLEELDGFQMKPKTPFSLLTFIDEVQPGLLEEDEQTILASALYSAALQTNFWVEDRTVRRALTEAVQPGFEAAINPNLGLDYVMTNPNDTSYTVHANWKDGSLNVSIEGLPLRYEYEPYVAETNKFKPKTVVQYSEDLLTGQVVVAEPGKDGFEIIVQRRIYEDGALLSTEPVSEDFYPPVSRVEQLPLIAPESSSNNDGQPSDSSGNSGPNDSNNSSGSGSSPIADGTNSNDDNSSSDNNSPDGTNSNGNDSSNNNSQNGSGGTNNSNSNGTNGSNTNKPSQNGGNSNGDSTANPDKKEPVYDKGGQLVE</sequence>
<feature type="region of interest" description="Disordered" evidence="2">
    <location>
        <begin position="381"/>
        <end position="500"/>
    </location>
</feature>
<evidence type="ECO:0000256" key="2">
    <source>
        <dbReference type="SAM" id="MobiDB-lite"/>
    </source>
</evidence>
<evidence type="ECO:0000256" key="1">
    <source>
        <dbReference type="ARBA" id="ARBA00022729"/>
    </source>
</evidence>
<accession>A0ABU4FY48</accession>
<feature type="signal peptide" evidence="3">
    <location>
        <begin position="1"/>
        <end position="31"/>
    </location>
</feature>
<feature type="chain" id="PRO_5046236394" evidence="3">
    <location>
        <begin position="32"/>
        <end position="500"/>
    </location>
</feature>
<feature type="domain" description="G5" evidence="4">
    <location>
        <begin position="302"/>
        <end position="379"/>
    </location>
</feature>
<feature type="compositionally biased region" description="Low complexity" evidence="2">
    <location>
        <begin position="383"/>
        <end position="468"/>
    </location>
</feature>
<protein>
    <submittedName>
        <fullName evidence="5">G5 domain-containing protein</fullName>
    </submittedName>
</protein>
<dbReference type="RefSeq" id="WP_317935194.1">
    <property type="nucleotide sequence ID" value="NZ_JAUBDH010000003.1"/>
</dbReference>
<dbReference type="InterPro" id="IPR011098">
    <property type="entry name" value="G5_dom"/>
</dbReference>
<evidence type="ECO:0000259" key="4">
    <source>
        <dbReference type="SMART" id="SM01208"/>
    </source>
</evidence>
<organism evidence="5 6">
    <name type="scientific">Sporosarcina aquimarina</name>
    <dbReference type="NCBI Taxonomy" id="114975"/>
    <lineage>
        <taxon>Bacteria</taxon>
        <taxon>Bacillati</taxon>
        <taxon>Bacillota</taxon>
        <taxon>Bacilli</taxon>
        <taxon>Bacillales</taxon>
        <taxon>Caryophanaceae</taxon>
        <taxon>Sporosarcina</taxon>
    </lineage>
</organism>
<feature type="compositionally biased region" description="Polar residues" evidence="2">
    <location>
        <begin position="469"/>
        <end position="484"/>
    </location>
</feature>
<gene>
    <name evidence="5" type="ORF">QT716_06215</name>
</gene>
<evidence type="ECO:0000256" key="3">
    <source>
        <dbReference type="SAM" id="SignalP"/>
    </source>
</evidence>
<evidence type="ECO:0000313" key="5">
    <source>
        <dbReference type="EMBL" id="MDW0109648.1"/>
    </source>
</evidence>